<dbReference type="PANTHER" id="PTHR43037:SF4">
    <property type="entry name" value="PEPTIDASE S9 PROLYL OLIGOPEPTIDASE CATALYTIC DOMAIN-CONTAINING PROTEIN"/>
    <property type="match status" value="1"/>
</dbReference>
<sequence length="876" mass="96495">MQLQTALFSSLALSQCASQISLSPTWDLLGPFQIGTREAEWGADPLSFHGGFQSLTLENTTFPSSLPINGSATWSTTTLSRTPTLSNSSRGTISVSFNNTNWDILRSTYGWSGIQFQAWARGGIELCAEETVVVYVVGANEFWIDDRQYFGGDMYAYKRAPLVVKLGRGKHKIDIRVTHDIRAFGGGMPPSVGVEVDARIAKGGLVAVEEEIVVSDLVAGRLAGKWVSLPVRNEETEGWIEVLEVSGGDVCKFTKVSIGEGYLPLGIAPGQSRPVKFLVEGIGFNSSALAVKIKYRLGNGGKENWVSARKPFATVVSLELPQKYTFLHPSGIVSYAVLRPPPSIASCDPHPNNILPILLVFHGAGVEADSDQSKSQYDGMPDLCSWVVIPSGVTTWSGDDWHIWGFADVEAGIKAIPQWMKDTNWNGQGIDLHKWVITGHSNGGQGAWYALTHRNDKIIAAAPLSGYLSIPAYVPYCMWHESDPKKKSVVFASLNSYKHELLAENMVGTPIIQQHGQDDDNVPVFHSRRMSQLITEAGWKTDYWEIPGRVHWWEGVMLDGGLSPFLRHYLEDSPTIAELPSKFSIITANPADMGSRGGIVIDQLSAPDQLGRIDVEVFDSLWHIRVSNIRRWHFEKPRSSRSRFPTRVIIDDQELEVPSQPEYWFICSLDLKWSVVSNSDWKLEERVGQQWGSLGAYLSTKGPFNIYLPQESATSPYYAEVASGISRNLFQYFAADSEISSNLFSPNTTVGNSIFIGFPEDLGVSLSDIGQEFPISKSKAAVFLRDASGYRRRYQIEPGMGLIYLYPLPKGGLGIVIWGADEVGLRSAARLFPLRTGVGQPDFVLLGREAGWSGVGGVRAMGMFDFSWNISSGAYV</sequence>
<dbReference type="OrthoDB" id="449091at2759"/>
<dbReference type="PANTHER" id="PTHR43037">
    <property type="entry name" value="UNNAMED PRODUCT-RELATED"/>
    <property type="match status" value="1"/>
</dbReference>
<organism evidence="3 4">
    <name type="scientific">Tuber borchii</name>
    <name type="common">White truffle</name>
    <dbReference type="NCBI Taxonomy" id="42251"/>
    <lineage>
        <taxon>Eukaryota</taxon>
        <taxon>Fungi</taxon>
        <taxon>Dikarya</taxon>
        <taxon>Ascomycota</taxon>
        <taxon>Pezizomycotina</taxon>
        <taxon>Pezizomycetes</taxon>
        <taxon>Pezizales</taxon>
        <taxon>Tuberaceae</taxon>
        <taxon>Tuber</taxon>
    </lineage>
</organism>
<dbReference type="Pfam" id="PF00326">
    <property type="entry name" value="Peptidase_S9"/>
    <property type="match status" value="1"/>
</dbReference>
<accession>A0A2T6ZLW8</accession>
<evidence type="ECO:0000313" key="4">
    <source>
        <dbReference type="Proteomes" id="UP000244722"/>
    </source>
</evidence>
<dbReference type="STRING" id="42251.A0A2T6ZLW8"/>
<evidence type="ECO:0000256" key="1">
    <source>
        <dbReference type="ARBA" id="ARBA00022729"/>
    </source>
</evidence>
<evidence type="ECO:0000259" key="2">
    <source>
        <dbReference type="Pfam" id="PF00326"/>
    </source>
</evidence>
<reference evidence="3 4" key="1">
    <citation type="submission" date="2017-04" db="EMBL/GenBank/DDBJ databases">
        <title>Draft genome sequence of Tuber borchii Vittad., a whitish edible truffle.</title>
        <authorList>
            <consortium name="DOE Joint Genome Institute"/>
            <person name="Murat C."/>
            <person name="Kuo A."/>
            <person name="Barry K.W."/>
            <person name="Clum A."/>
            <person name="Dockter R.B."/>
            <person name="Fauchery L."/>
            <person name="Iotti M."/>
            <person name="Kohler A."/>
            <person name="Labutti K."/>
            <person name="Lindquist E.A."/>
            <person name="Lipzen A."/>
            <person name="Ohm R.A."/>
            <person name="Wang M."/>
            <person name="Grigoriev I.V."/>
            <person name="Zambonelli A."/>
            <person name="Martin F.M."/>
        </authorList>
    </citation>
    <scope>NUCLEOTIDE SEQUENCE [LARGE SCALE GENOMIC DNA]</scope>
    <source>
        <strain evidence="3 4">Tbo3840</strain>
    </source>
</reference>
<dbReference type="Gene3D" id="3.40.50.1820">
    <property type="entry name" value="alpha/beta hydrolase"/>
    <property type="match status" value="1"/>
</dbReference>
<dbReference type="GO" id="GO:0008236">
    <property type="term" value="F:serine-type peptidase activity"/>
    <property type="evidence" value="ECO:0007669"/>
    <property type="project" value="InterPro"/>
</dbReference>
<keyword evidence="4" id="KW-1185">Reference proteome</keyword>
<dbReference type="Proteomes" id="UP000244722">
    <property type="component" value="Unassembled WGS sequence"/>
</dbReference>
<dbReference type="SUPFAM" id="SSF53474">
    <property type="entry name" value="alpha/beta-Hydrolases"/>
    <property type="match status" value="1"/>
</dbReference>
<feature type="domain" description="Peptidase S9 prolyl oligopeptidase catalytic" evidence="2">
    <location>
        <begin position="429"/>
        <end position="552"/>
    </location>
</feature>
<dbReference type="GO" id="GO:0006508">
    <property type="term" value="P:proteolysis"/>
    <property type="evidence" value="ECO:0007669"/>
    <property type="project" value="InterPro"/>
</dbReference>
<keyword evidence="1" id="KW-0732">Signal</keyword>
<dbReference type="InterPro" id="IPR050955">
    <property type="entry name" value="Plant_Biomass_Hydrol_Est"/>
</dbReference>
<proteinExistence type="predicted"/>
<dbReference type="InterPro" id="IPR001375">
    <property type="entry name" value="Peptidase_S9_cat"/>
</dbReference>
<evidence type="ECO:0000313" key="3">
    <source>
        <dbReference type="EMBL" id="PUU76481.1"/>
    </source>
</evidence>
<comment type="caution">
    <text evidence="3">The sequence shown here is derived from an EMBL/GenBank/DDBJ whole genome shotgun (WGS) entry which is preliminary data.</text>
</comment>
<protein>
    <recommendedName>
        <fullName evidence="2">Peptidase S9 prolyl oligopeptidase catalytic domain-containing protein</fullName>
    </recommendedName>
</protein>
<dbReference type="InterPro" id="IPR029058">
    <property type="entry name" value="AB_hydrolase_fold"/>
</dbReference>
<gene>
    <name evidence="3" type="ORF">B9Z19DRAFT_990454</name>
</gene>
<dbReference type="AlphaFoldDB" id="A0A2T6ZLW8"/>
<dbReference type="EMBL" id="NESQ01000187">
    <property type="protein sequence ID" value="PUU76481.1"/>
    <property type="molecule type" value="Genomic_DNA"/>
</dbReference>
<name>A0A2T6ZLW8_TUBBO</name>